<dbReference type="Pfam" id="PF00106">
    <property type="entry name" value="adh_short"/>
    <property type="match status" value="1"/>
</dbReference>
<evidence type="ECO:0000256" key="2">
    <source>
        <dbReference type="ARBA" id="ARBA00023002"/>
    </source>
</evidence>
<accession>A0A937UK62</accession>
<gene>
    <name evidence="4" type="ORF">I7412_04730</name>
</gene>
<comment type="caution">
    <text evidence="4">The sequence shown here is derived from an EMBL/GenBank/DDBJ whole genome shotgun (WGS) entry which is preliminary data.</text>
</comment>
<dbReference type="PRINTS" id="PR00080">
    <property type="entry name" value="SDRFAMILY"/>
</dbReference>
<keyword evidence="5" id="KW-1185">Reference proteome</keyword>
<dbReference type="Gene3D" id="3.40.50.720">
    <property type="entry name" value="NAD(P)-binding Rossmann-like Domain"/>
    <property type="match status" value="1"/>
</dbReference>
<sequence length="289" mass="29492">MTPSDGDRATGDGGGWPRRFAGRRALVTGASRGIGAAIARRLAAEGADVAIVARTAERHPTLAGSLAETASALRAHGGRVAAVTADLASPAGRAHVVPDVERALGGPVDILVNNAAASIQAPVRDFPARRRMITFEVNVHAPFELAQAVIPAMVERGAGWIVNLSSASARPWPGPPFALGATGARTGVYGASKAALNRLTNALGAELHGTGVRVNSVEPRAAVLSEGADALVGAHLSPDQIESMEQMVEATVYLCACPPDVTAGNHVSLDLLAGVPLRVRSLDGTELAG</sequence>
<dbReference type="InterPro" id="IPR036291">
    <property type="entry name" value="NAD(P)-bd_dom_sf"/>
</dbReference>
<name>A0A937UK62_9ACTN</name>
<dbReference type="AlphaFoldDB" id="A0A937UK62"/>
<dbReference type="InterPro" id="IPR002347">
    <property type="entry name" value="SDR_fam"/>
</dbReference>
<dbReference type="InterPro" id="IPR020904">
    <property type="entry name" value="Sc_DH/Rdtase_CS"/>
</dbReference>
<dbReference type="PANTHER" id="PTHR43669:SF3">
    <property type="entry name" value="ALCOHOL DEHYDROGENASE, PUTATIVE (AFU_ORTHOLOGUE AFUA_3G03445)-RELATED"/>
    <property type="match status" value="1"/>
</dbReference>
<evidence type="ECO:0000256" key="1">
    <source>
        <dbReference type="ARBA" id="ARBA00006484"/>
    </source>
</evidence>
<dbReference type="SUPFAM" id="SSF51735">
    <property type="entry name" value="NAD(P)-binding Rossmann-fold domains"/>
    <property type="match status" value="1"/>
</dbReference>
<comment type="similarity">
    <text evidence="1 3">Belongs to the short-chain dehydrogenases/reductases (SDR) family.</text>
</comment>
<organism evidence="4 5">
    <name type="scientific">Frankia nepalensis</name>
    <dbReference type="NCBI Taxonomy" id="1836974"/>
    <lineage>
        <taxon>Bacteria</taxon>
        <taxon>Bacillati</taxon>
        <taxon>Actinomycetota</taxon>
        <taxon>Actinomycetes</taxon>
        <taxon>Frankiales</taxon>
        <taxon>Frankiaceae</taxon>
        <taxon>Frankia</taxon>
    </lineage>
</organism>
<reference evidence="4" key="1">
    <citation type="submission" date="2020-12" db="EMBL/GenBank/DDBJ databases">
        <title>Genomic characterization of non-nitrogen-fixing Frankia strains.</title>
        <authorList>
            <person name="Carlos-Shanley C."/>
            <person name="Guerra T."/>
            <person name="Hahn D."/>
        </authorList>
    </citation>
    <scope>NUCLEOTIDE SEQUENCE</scope>
    <source>
        <strain evidence="4">CN6</strain>
    </source>
</reference>
<evidence type="ECO:0000313" key="5">
    <source>
        <dbReference type="Proteomes" id="UP000604475"/>
    </source>
</evidence>
<dbReference type="Proteomes" id="UP000604475">
    <property type="component" value="Unassembled WGS sequence"/>
</dbReference>
<keyword evidence="2" id="KW-0560">Oxidoreductase</keyword>
<proteinExistence type="inferred from homology"/>
<dbReference type="EMBL" id="JAEACQ010000137">
    <property type="protein sequence ID" value="MBL7626489.1"/>
    <property type="molecule type" value="Genomic_DNA"/>
</dbReference>
<dbReference type="RefSeq" id="WP_203007746.1">
    <property type="nucleotide sequence ID" value="NZ_JADWYU010000168.1"/>
</dbReference>
<dbReference type="PANTHER" id="PTHR43669">
    <property type="entry name" value="5-KETO-D-GLUCONATE 5-REDUCTASE"/>
    <property type="match status" value="1"/>
</dbReference>
<dbReference type="PRINTS" id="PR00081">
    <property type="entry name" value="GDHRDH"/>
</dbReference>
<dbReference type="CDD" id="cd05233">
    <property type="entry name" value="SDR_c"/>
    <property type="match status" value="1"/>
</dbReference>
<protein>
    <submittedName>
        <fullName evidence="4">SDR family NAD(P)-dependent oxidoreductase</fullName>
    </submittedName>
</protein>
<evidence type="ECO:0000313" key="4">
    <source>
        <dbReference type="EMBL" id="MBL7626489.1"/>
    </source>
</evidence>
<dbReference type="GO" id="GO:0016491">
    <property type="term" value="F:oxidoreductase activity"/>
    <property type="evidence" value="ECO:0007669"/>
    <property type="project" value="UniProtKB-KW"/>
</dbReference>
<evidence type="ECO:0000256" key="3">
    <source>
        <dbReference type="RuleBase" id="RU000363"/>
    </source>
</evidence>
<dbReference type="PROSITE" id="PS00061">
    <property type="entry name" value="ADH_SHORT"/>
    <property type="match status" value="1"/>
</dbReference>